<dbReference type="RefSeq" id="WP_394835023.1">
    <property type="nucleotide sequence ID" value="NZ_CP089929.1"/>
</dbReference>
<name>A0ABZ2L352_9BACT</name>
<accession>A0ABZ2L352</accession>
<dbReference type="Proteomes" id="UP001374803">
    <property type="component" value="Chromosome"/>
</dbReference>
<protein>
    <submittedName>
        <fullName evidence="2">Urea carboxylase-associated family protein</fullName>
    </submittedName>
</protein>
<gene>
    <name evidence="2" type="ORF">LVJ94_51850</name>
</gene>
<organism evidence="2 3">
    <name type="scientific">Pendulispora rubella</name>
    <dbReference type="NCBI Taxonomy" id="2741070"/>
    <lineage>
        <taxon>Bacteria</taxon>
        <taxon>Pseudomonadati</taxon>
        <taxon>Myxococcota</taxon>
        <taxon>Myxococcia</taxon>
        <taxon>Myxococcales</taxon>
        <taxon>Sorangiineae</taxon>
        <taxon>Pendulisporaceae</taxon>
        <taxon>Pendulispora</taxon>
    </lineage>
</organism>
<sequence>MPLETIPAGHGTHIPLERGKILRVIDPEGGQSGDLVAFRAGDVTEWLSNGRSFDYGAKIYFSTGDVLYSNKSQPMLTIVRDDVGRHDFLFTSCSIEMFRIQYGIEGYHSNCIDNICNALQHLRVKPHMVPTAFNFFMNAKVAPDGRITIEAPCSRAADAIYFRAEMDLAIALTACPAPSCNGGPPRPVAYEILDHLPPS</sequence>
<dbReference type="EMBL" id="CP089983">
    <property type="protein sequence ID" value="WXB05379.1"/>
    <property type="molecule type" value="Genomic_DNA"/>
</dbReference>
<evidence type="ECO:0000259" key="1">
    <source>
        <dbReference type="Pfam" id="PF09347"/>
    </source>
</evidence>
<proteinExistence type="predicted"/>
<dbReference type="PANTHER" id="PTHR31527:SF0">
    <property type="entry name" value="RE64534P"/>
    <property type="match status" value="1"/>
</dbReference>
<keyword evidence="3" id="KW-1185">Reference proteome</keyword>
<evidence type="ECO:0000313" key="3">
    <source>
        <dbReference type="Proteomes" id="UP001374803"/>
    </source>
</evidence>
<dbReference type="InterPro" id="IPR018959">
    <property type="entry name" value="DUF1989"/>
</dbReference>
<reference evidence="2" key="1">
    <citation type="submission" date="2021-12" db="EMBL/GenBank/DDBJ databases">
        <title>Discovery of the Pendulisporaceae a myxobacterial family with distinct sporulation behavior and unique specialized metabolism.</title>
        <authorList>
            <person name="Garcia R."/>
            <person name="Popoff A."/>
            <person name="Bader C.D."/>
            <person name="Loehr J."/>
            <person name="Walesch S."/>
            <person name="Walt C."/>
            <person name="Boldt J."/>
            <person name="Bunk B."/>
            <person name="Haeckl F.J.F.P.J."/>
            <person name="Gunesch A.P."/>
            <person name="Birkelbach J."/>
            <person name="Nuebel U."/>
            <person name="Pietschmann T."/>
            <person name="Bach T."/>
            <person name="Mueller R."/>
        </authorList>
    </citation>
    <scope>NUCLEOTIDE SEQUENCE</scope>
    <source>
        <strain evidence="2">MSr11367</strain>
    </source>
</reference>
<evidence type="ECO:0000313" key="2">
    <source>
        <dbReference type="EMBL" id="WXB05379.1"/>
    </source>
</evidence>
<dbReference type="Pfam" id="PF09347">
    <property type="entry name" value="DUF1989"/>
    <property type="match status" value="1"/>
</dbReference>
<dbReference type="PANTHER" id="PTHR31527">
    <property type="entry name" value="RE64534P"/>
    <property type="match status" value="1"/>
</dbReference>
<feature type="domain" description="DUF1989" evidence="1">
    <location>
        <begin position="4"/>
        <end position="168"/>
    </location>
</feature>